<dbReference type="GO" id="GO:0043597">
    <property type="term" value="C:cytoplasmic replication fork"/>
    <property type="evidence" value="ECO:0007669"/>
    <property type="project" value="TreeGrafter"/>
</dbReference>
<dbReference type="EC" id="5.6.2.1" evidence="3"/>
<evidence type="ECO:0000256" key="1">
    <source>
        <dbReference type="ARBA" id="ARBA00000213"/>
    </source>
</evidence>
<dbReference type="Gene3D" id="2.70.20.10">
    <property type="entry name" value="Topoisomerase I, domain 3"/>
    <property type="match status" value="1"/>
</dbReference>
<proteinExistence type="inferred from homology"/>
<evidence type="ECO:0000256" key="4">
    <source>
        <dbReference type="ARBA" id="ARBA00023029"/>
    </source>
</evidence>
<evidence type="ECO:0000256" key="8">
    <source>
        <dbReference type="ARBA" id="ARBA00031985"/>
    </source>
</evidence>
<dbReference type="SMART" id="SM00436">
    <property type="entry name" value="TOP1Bc"/>
    <property type="match status" value="1"/>
</dbReference>
<comment type="catalytic activity">
    <reaction evidence="1">
        <text>ATP-independent breakage of single-stranded DNA, followed by passage and rejoining.</text>
        <dbReference type="EC" id="5.6.2.1"/>
    </reaction>
</comment>
<dbReference type="InterPro" id="IPR003601">
    <property type="entry name" value="Topo_IA_2"/>
</dbReference>
<accession>A0A3E2TPN5</accession>
<dbReference type="InterPro" id="IPR034144">
    <property type="entry name" value="TOPRIM_TopoIII"/>
</dbReference>
<dbReference type="GO" id="GO:0006310">
    <property type="term" value="P:DNA recombination"/>
    <property type="evidence" value="ECO:0007669"/>
    <property type="project" value="TreeGrafter"/>
</dbReference>
<sequence>MKQKGESHMSKLVIAEKPMLARDIARAITGKEVSESARLPISGNGYTVCACAGHLLELVKPDAIDPKWGMPWSLDVLPIEVHDWPKEPAVDKKTGESKKPLIDQIAGLLKTCDSVIAAGDPDDEGQLIVDELLDYLGYAGKVERVYVNDNIEKNIVRAFDKLVPNDSCRGAGNAAYARQMADMCFGVNETRLATKRLDGLFTVGRVQTPTLGLVVKRDEAIAHHVTRKFYELFASGDSDAGELTFKYLPGKELLAGEKHLFERHTLEALKEKLDGRDLHFETTVSKRQENPPLPYNLTVLLSDMSERFGFTAAETQQITQDLRDKYKAITYNRSDSQYLKEEHREQAPAVLAQAMKNLGVRWPLDYRLHSKAFNDGNVTAHHGIIPQEADAPVSAMEPDEAKVYTAICERYAMQFLPPAVYDVSESTVSVDGGTLKLTAKRLSDAGFTAVFPNVSNSRVREDSDTGTMVPAGSHTLAGISCSITEGETTPPAPYTEGTLITDMASIAKYVKDPEIREILKRKDDGKKGEHGGIGTTATRSSIIEGLKTRGYLEERKGKVRATDKAKAFYALLPPEIRGADVTARWWLIQQDIADGKADVNALQDSVIEVFNHHRETAYVGASIAGTGKTVVGKCPRCGKDVIKTGSIYACSSIKNEKQEDGTWKEVAGCGFKLFGFCTKKFTEKQAASLLDGKAVSLRGCKSKAGKTFDCTVVLQKDGSVEPIFTPRKPTKKGRR</sequence>
<feature type="domain" description="Topo IA-type catalytic" evidence="12">
    <location>
        <begin position="168"/>
        <end position="614"/>
    </location>
</feature>
<protein>
    <recommendedName>
        <fullName evidence="3">DNA topoisomerase</fullName>
        <ecNumber evidence="3">5.6.2.1</ecNumber>
    </recommendedName>
    <alternativeName>
        <fullName evidence="10">Omega-protein</fullName>
    </alternativeName>
    <alternativeName>
        <fullName evidence="9">Relaxing enzyme</fullName>
    </alternativeName>
    <alternativeName>
        <fullName evidence="7">Swivelase</fullName>
    </alternativeName>
    <alternativeName>
        <fullName evidence="8">Untwisting enzyme</fullName>
    </alternativeName>
</protein>
<dbReference type="InterPro" id="IPR006171">
    <property type="entry name" value="TOPRIM_dom"/>
</dbReference>
<keyword evidence="6 13" id="KW-0413">Isomerase</keyword>
<dbReference type="InterPro" id="IPR013826">
    <property type="entry name" value="Topo_IA_cen_sub3"/>
</dbReference>
<evidence type="ECO:0000256" key="2">
    <source>
        <dbReference type="ARBA" id="ARBA00009446"/>
    </source>
</evidence>
<feature type="domain" description="Toprim" evidence="11">
    <location>
        <begin position="10"/>
        <end position="151"/>
    </location>
</feature>
<dbReference type="PRINTS" id="PR00417">
    <property type="entry name" value="PRTPISMRASEI"/>
</dbReference>
<dbReference type="Gene3D" id="1.10.460.10">
    <property type="entry name" value="Topoisomerase I, domain 2"/>
    <property type="match status" value="1"/>
</dbReference>
<evidence type="ECO:0000313" key="14">
    <source>
        <dbReference type="Proteomes" id="UP000260773"/>
    </source>
</evidence>
<keyword evidence="5" id="KW-0238">DNA-binding</keyword>
<reference evidence="13 14" key="1">
    <citation type="submission" date="2018-08" db="EMBL/GenBank/DDBJ databases">
        <title>A genome reference for cultivated species of the human gut microbiota.</title>
        <authorList>
            <person name="Zou Y."/>
            <person name="Xue W."/>
            <person name="Luo G."/>
        </authorList>
    </citation>
    <scope>NUCLEOTIDE SEQUENCE [LARGE SCALE GENOMIC DNA]</scope>
    <source>
        <strain evidence="13 14">AF45-17</strain>
    </source>
</reference>
<evidence type="ECO:0000259" key="11">
    <source>
        <dbReference type="PROSITE" id="PS50880"/>
    </source>
</evidence>
<keyword evidence="4" id="KW-0799">Topoisomerase</keyword>
<dbReference type="InterPro" id="IPR013497">
    <property type="entry name" value="Topo_IA_cen"/>
</dbReference>
<dbReference type="Proteomes" id="UP000260773">
    <property type="component" value="Unassembled WGS sequence"/>
</dbReference>
<dbReference type="AlphaFoldDB" id="A0A3E2TPN5"/>
<dbReference type="PROSITE" id="PS52039">
    <property type="entry name" value="TOPO_IA_2"/>
    <property type="match status" value="1"/>
</dbReference>
<dbReference type="GO" id="GO:0003917">
    <property type="term" value="F:DNA topoisomerase type I (single strand cut, ATP-independent) activity"/>
    <property type="evidence" value="ECO:0007669"/>
    <property type="project" value="UniProtKB-EC"/>
</dbReference>
<evidence type="ECO:0000256" key="3">
    <source>
        <dbReference type="ARBA" id="ARBA00012891"/>
    </source>
</evidence>
<comment type="caution">
    <text evidence="13">The sequence shown here is derived from an EMBL/GenBank/DDBJ whole genome shotgun (WGS) entry which is preliminary data.</text>
</comment>
<gene>
    <name evidence="13" type="ORF">DW070_06505</name>
</gene>
<dbReference type="InterPro" id="IPR003602">
    <property type="entry name" value="Topo_IA_DNA-bd_dom"/>
</dbReference>
<dbReference type="SMART" id="SM00437">
    <property type="entry name" value="TOP1Ac"/>
    <property type="match status" value="1"/>
</dbReference>
<evidence type="ECO:0000256" key="6">
    <source>
        <dbReference type="ARBA" id="ARBA00023235"/>
    </source>
</evidence>
<evidence type="ECO:0000313" key="13">
    <source>
        <dbReference type="EMBL" id="RGB80425.1"/>
    </source>
</evidence>
<evidence type="ECO:0000256" key="7">
    <source>
        <dbReference type="ARBA" id="ARBA00030003"/>
    </source>
</evidence>
<dbReference type="PANTHER" id="PTHR11390">
    <property type="entry name" value="PROKARYOTIC DNA TOPOISOMERASE"/>
    <property type="match status" value="1"/>
</dbReference>
<dbReference type="Pfam" id="PF01131">
    <property type="entry name" value="Topoisom_bac"/>
    <property type="match status" value="1"/>
</dbReference>
<dbReference type="InterPro" id="IPR000380">
    <property type="entry name" value="Topo_IA"/>
</dbReference>
<dbReference type="CDD" id="cd03362">
    <property type="entry name" value="TOPRIM_TopoIA_TopoIII"/>
    <property type="match status" value="1"/>
</dbReference>
<evidence type="ECO:0000256" key="9">
    <source>
        <dbReference type="ARBA" id="ARBA00032235"/>
    </source>
</evidence>
<dbReference type="GO" id="GO:0003677">
    <property type="term" value="F:DNA binding"/>
    <property type="evidence" value="ECO:0007669"/>
    <property type="project" value="UniProtKB-KW"/>
</dbReference>
<dbReference type="Gene3D" id="1.10.290.10">
    <property type="entry name" value="Topoisomerase I, domain 4"/>
    <property type="match status" value="1"/>
</dbReference>
<dbReference type="InterPro" id="IPR013824">
    <property type="entry name" value="Topo_IA_cen_sub1"/>
</dbReference>
<dbReference type="GO" id="GO:0006265">
    <property type="term" value="P:DNA topological change"/>
    <property type="evidence" value="ECO:0007669"/>
    <property type="project" value="InterPro"/>
</dbReference>
<dbReference type="PROSITE" id="PS50880">
    <property type="entry name" value="TOPRIM"/>
    <property type="match status" value="1"/>
</dbReference>
<dbReference type="InterPro" id="IPR023405">
    <property type="entry name" value="Topo_IA_core_domain"/>
</dbReference>
<dbReference type="InterPro" id="IPR013825">
    <property type="entry name" value="Topo_IA_cen_sub2"/>
</dbReference>
<dbReference type="Gene3D" id="3.40.50.140">
    <property type="match status" value="1"/>
</dbReference>
<evidence type="ECO:0000256" key="5">
    <source>
        <dbReference type="ARBA" id="ARBA00023125"/>
    </source>
</evidence>
<dbReference type="SMART" id="SM00493">
    <property type="entry name" value="TOPRIM"/>
    <property type="match status" value="1"/>
</dbReference>
<evidence type="ECO:0000259" key="12">
    <source>
        <dbReference type="PROSITE" id="PS52039"/>
    </source>
</evidence>
<name>A0A3E2TPN5_9FIRM</name>
<dbReference type="GO" id="GO:0006281">
    <property type="term" value="P:DNA repair"/>
    <property type="evidence" value="ECO:0007669"/>
    <property type="project" value="TreeGrafter"/>
</dbReference>
<dbReference type="SUPFAM" id="SSF56712">
    <property type="entry name" value="Prokaryotic type I DNA topoisomerase"/>
    <property type="match status" value="1"/>
</dbReference>
<dbReference type="EMBL" id="QVEP01000011">
    <property type="protein sequence ID" value="RGB80425.1"/>
    <property type="molecule type" value="Genomic_DNA"/>
</dbReference>
<organism evidence="13 14">
    <name type="scientific">Coprococcus catus</name>
    <dbReference type="NCBI Taxonomy" id="116085"/>
    <lineage>
        <taxon>Bacteria</taxon>
        <taxon>Bacillati</taxon>
        <taxon>Bacillota</taxon>
        <taxon>Clostridia</taxon>
        <taxon>Lachnospirales</taxon>
        <taxon>Lachnospiraceae</taxon>
        <taxon>Coprococcus</taxon>
    </lineage>
</organism>
<dbReference type="Pfam" id="PF01751">
    <property type="entry name" value="Toprim"/>
    <property type="match status" value="1"/>
</dbReference>
<evidence type="ECO:0000256" key="10">
    <source>
        <dbReference type="ARBA" id="ARBA00032877"/>
    </source>
</evidence>
<comment type="similarity">
    <text evidence="2">Belongs to the type IA topoisomerase family.</text>
</comment>
<dbReference type="PANTHER" id="PTHR11390:SF21">
    <property type="entry name" value="DNA TOPOISOMERASE 3-ALPHA"/>
    <property type="match status" value="1"/>
</dbReference>